<name>A0A9W7LCB9_9STRA</name>
<keyword evidence="2" id="KW-1185">Reference proteome</keyword>
<reference evidence="2" key="1">
    <citation type="journal article" date="2023" name="Commun. Biol.">
        <title>Genome analysis of Parmales, the sister group of diatoms, reveals the evolutionary specialization of diatoms from phago-mixotrophs to photoautotrophs.</title>
        <authorList>
            <person name="Ban H."/>
            <person name="Sato S."/>
            <person name="Yoshikawa S."/>
            <person name="Yamada K."/>
            <person name="Nakamura Y."/>
            <person name="Ichinomiya M."/>
            <person name="Sato N."/>
            <person name="Blanc-Mathieu R."/>
            <person name="Endo H."/>
            <person name="Kuwata A."/>
            <person name="Ogata H."/>
        </authorList>
    </citation>
    <scope>NUCLEOTIDE SEQUENCE [LARGE SCALE GENOMIC DNA]</scope>
</reference>
<dbReference type="EMBL" id="BRYA01001488">
    <property type="protein sequence ID" value="GMI44638.1"/>
    <property type="molecule type" value="Genomic_DNA"/>
</dbReference>
<comment type="caution">
    <text evidence="1">The sequence shown here is derived from an EMBL/GenBank/DDBJ whole genome shotgun (WGS) entry which is preliminary data.</text>
</comment>
<accession>A0A9W7LCB9</accession>
<proteinExistence type="predicted"/>
<protein>
    <submittedName>
        <fullName evidence="1">Uncharacterized protein</fullName>
    </submittedName>
</protein>
<evidence type="ECO:0000313" key="2">
    <source>
        <dbReference type="Proteomes" id="UP001165065"/>
    </source>
</evidence>
<dbReference type="AlphaFoldDB" id="A0A9W7LCB9"/>
<dbReference type="Proteomes" id="UP001165065">
    <property type="component" value="Unassembled WGS sequence"/>
</dbReference>
<dbReference type="OrthoDB" id="10542666at2759"/>
<organism evidence="1 2">
    <name type="scientific">Triparma columacea</name>
    <dbReference type="NCBI Taxonomy" id="722753"/>
    <lineage>
        <taxon>Eukaryota</taxon>
        <taxon>Sar</taxon>
        <taxon>Stramenopiles</taxon>
        <taxon>Ochrophyta</taxon>
        <taxon>Bolidophyceae</taxon>
        <taxon>Parmales</taxon>
        <taxon>Triparmaceae</taxon>
        <taxon>Triparma</taxon>
    </lineage>
</organism>
<sequence length="304" mass="33969">MVGGMGGGEAWALGGVRLGVQAPLKGVGGGRIFSILRAGDSADKPRPRRRRRERRRLRMAVNRSAGRVSKAIGEEYVGRDSKGGLLGRDGGKRRVSVVASRRCKFEVKEEFRVGFREYVEMDVQSMKSYRERWGLSEIPGSEGRYRSTLPLLPILGLDLSPTIDFTLPPPSTPGVRQSQLRRTLTTSRVDLLSGREGGRKRGEGKWGETVTVLDTLARYSDPKVKLKLEVDYPREGEVREYYIWARCEFGFDVPGRYGGVKVEVVKGIVKRLLGIAVKEGVKRCGKVVEGDLEVWEGKERTRNF</sequence>
<gene>
    <name evidence="1" type="ORF">TrCOL_g212</name>
</gene>
<evidence type="ECO:0000313" key="1">
    <source>
        <dbReference type="EMBL" id="GMI44638.1"/>
    </source>
</evidence>